<dbReference type="Proteomes" id="UP000275408">
    <property type="component" value="Unassembled WGS sequence"/>
</dbReference>
<organism evidence="1 2">
    <name type="scientific">Pocillopora damicornis</name>
    <name type="common">Cauliflower coral</name>
    <name type="synonym">Millepora damicornis</name>
    <dbReference type="NCBI Taxonomy" id="46731"/>
    <lineage>
        <taxon>Eukaryota</taxon>
        <taxon>Metazoa</taxon>
        <taxon>Cnidaria</taxon>
        <taxon>Anthozoa</taxon>
        <taxon>Hexacorallia</taxon>
        <taxon>Scleractinia</taxon>
        <taxon>Astrocoeniina</taxon>
        <taxon>Pocilloporidae</taxon>
        <taxon>Pocillopora</taxon>
    </lineage>
</organism>
<dbReference type="AlphaFoldDB" id="A0A3M6UVF1"/>
<proteinExistence type="predicted"/>
<evidence type="ECO:0000313" key="2">
    <source>
        <dbReference type="Proteomes" id="UP000275408"/>
    </source>
</evidence>
<protein>
    <submittedName>
        <fullName evidence="1">Uncharacterized protein</fullName>
    </submittedName>
</protein>
<evidence type="ECO:0000313" key="1">
    <source>
        <dbReference type="EMBL" id="RMX57615.1"/>
    </source>
</evidence>
<reference evidence="1 2" key="1">
    <citation type="journal article" date="2018" name="Sci. Rep.">
        <title>Comparative analysis of the Pocillopora damicornis genome highlights role of immune system in coral evolution.</title>
        <authorList>
            <person name="Cunning R."/>
            <person name="Bay R.A."/>
            <person name="Gillette P."/>
            <person name="Baker A.C."/>
            <person name="Traylor-Knowles N."/>
        </authorList>
    </citation>
    <scope>NUCLEOTIDE SEQUENCE [LARGE SCALE GENOMIC DNA]</scope>
    <source>
        <strain evidence="1">RSMAS</strain>
        <tissue evidence="1">Whole animal</tissue>
    </source>
</reference>
<dbReference type="PANTHER" id="PTHR14305">
    <property type="entry name" value="E3 UBIQUITIN-PROTEIN LIGASE CCNB1IP1"/>
    <property type="match status" value="1"/>
</dbReference>
<sequence>MIFGTKMRLRGAKERKMDNDLLCNFRKCRKRLNTHAWVTSCSHIFCDEDGTREFNKSLICPACETNLSAKFDVIRVDLQASEQFKSMVLAGQKPEVIMEICSRALAFWTYQTHQEKMYQDYVANKAKEKTNQLEQYYSQVLSKVQAELSYDKKELEDIKKRNSELSEKMMEKNRQYLKLQGMYDSLRRKTITPSVLEGREERILESRGLGGEVSRVFEIPLGTGGELLRRTASSADVRYPAEREFHVFDPPVPVSARVSTPSHGPLNDADSASRKFTLDFTGTPGISKRLGQKGAHKE</sequence>
<dbReference type="GO" id="GO:0061630">
    <property type="term" value="F:ubiquitin protein ligase activity"/>
    <property type="evidence" value="ECO:0007669"/>
    <property type="project" value="InterPro"/>
</dbReference>
<dbReference type="InterPro" id="IPR042448">
    <property type="entry name" value="CCNB1IP1"/>
</dbReference>
<name>A0A3M6UVF1_POCDA</name>
<keyword evidence="2" id="KW-1185">Reference proteome</keyword>
<dbReference type="STRING" id="46731.A0A3M6UVF1"/>
<gene>
    <name evidence="1" type="ORF">pdam_00015730</name>
</gene>
<dbReference type="EMBL" id="RCHS01000628">
    <property type="protein sequence ID" value="RMX57615.1"/>
    <property type="molecule type" value="Genomic_DNA"/>
</dbReference>
<dbReference type="GO" id="GO:0000795">
    <property type="term" value="C:synaptonemal complex"/>
    <property type="evidence" value="ECO:0007669"/>
    <property type="project" value="InterPro"/>
</dbReference>
<accession>A0A3M6UVF1</accession>
<dbReference type="OrthoDB" id="441210at2759"/>
<dbReference type="GO" id="GO:0007131">
    <property type="term" value="P:reciprocal meiotic recombination"/>
    <property type="evidence" value="ECO:0007669"/>
    <property type="project" value="InterPro"/>
</dbReference>
<dbReference type="PANTHER" id="PTHR14305:SF0">
    <property type="entry name" value="E3 UBIQUITIN-PROTEIN LIGASE CCNB1IP1"/>
    <property type="match status" value="1"/>
</dbReference>
<comment type="caution">
    <text evidence="1">The sequence shown here is derived from an EMBL/GenBank/DDBJ whole genome shotgun (WGS) entry which is preliminary data.</text>
</comment>